<dbReference type="AlphaFoldDB" id="A0AAV4RPA7"/>
<reference evidence="1 2" key="1">
    <citation type="submission" date="2021-06" db="EMBL/GenBank/DDBJ databases">
        <title>Caerostris darwini draft genome.</title>
        <authorList>
            <person name="Kono N."/>
            <person name="Arakawa K."/>
        </authorList>
    </citation>
    <scope>NUCLEOTIDE SEQUENCE [LARGE SCALE GENOMIC DNA]</scope>
</reference>
<proteinExistence type="predicted"/>
<keyword evidence="2" id="KW-1185">Reference proteome</keyword>
<sequence>MSPVVSDSSTTYVANPISQCEISHSFPGAYFSRNDTRGLEGCIIDSAPLNPISSEDEGRFKLLLSVFTLGSPFCHSSPCHNPPK</sequence>
<name>A0AAV4RPA7_9ARAC</name>
<comment type="caution">
    <text evidence="1">The sequence shown here is derived from an EMBL/GenBank/DDBJ whole genome shotgun (WGS) entry which is preliminary data.</text>
</comment>
<evidence type="ECO:0000313" key="2">
    <source>
        <dbReference type="Proteomes" id="UP001054837"/>
    </source>
</evidence>
<dbReference type="EMBL" id="BPLQ01006349">
    <property type="protein sequence ID" value="GIY21828.1"/>
    <property type="molecule type" value="Genomic_DNA"/>
</dbReference>
<organism evidence="1 2">
    <name type="scientific">Caerostris darwini</name>
    <dbReference type="NCBI Taxonomy" id="1538125"/>
    <lineage>
        <taxon>Eukaryota</taxon>
        <taxon>Metazoa</taxon>
        <taxon>Ecdysozoa</taxon>
        <taxon>Arthropoda</taxon>
        <taxon>Chelicerata</taxon>
        <taxon>Arachnida</taxon>
        <taxon>Araneae</taxon>
        <taxon>Araneomorphae</taxon>
        <taxon>Entelegynae</taxon>
        <taxon>Araneoidea</taxon>
        <taxon>Araneidae</taxon>
        <taxon>Caerostris</taxon>
    </lineage>
</organism>
<evidence type="ECO:0000313" key="1">
    <source>
        <dbReference type="EMBL" id="GIY21828.1"/>
    </source>
</evidence>
<protein>
    <submittedName>
        <fullName evidence="1">Uncharacterized protein</fullName>
    </submittedName>
</protein>
<accession>A0AAV4RPA7</accession>
<gene>
    <name evidence="1" type="ORF">CDAR_179781</name>
</gene>
<dbReference type="Proteomes" id="UP001054837">
    <property type="component" value="Unassembled WGS sequence"/>
</dbReference>